<accession>A0ABR0JBQ7</accession>
<dbReference type="EMBL" id="JAVRRF010000010">
    <property type="protein sequence ID" value="KAK5060740.1"/>
    <property type="molecule type" value="Genomic_DNA"/>
</dbReference>
<feature type="region of interest" description="Disordered" evidence="7">
    <location>
        <begin position="1"/>
        <end position="48"/>
    </location>
</feature>
<dbReference type="InterPro" id="IPR009044">
    <property type="entry name" value="ssDNA-bd_transcriptional_reg"/>
</dbReference>
<keyword evidence="6" id="KW-0539">Nucleus</keyword>
<dbReference type="SUPFAM" id="SSF54447">
    <property type="entry name" value="ssDNA-binding transcriptional regulator domain"/>
    <property type="match status" value="1"/>
</dbReference>
<dbReference type="PANTHER" id="PTHR13215">
    <property type="entry name" value="RNA POLYMERASE II TRANSCRIPTIONAL COACTIVATOR"/>
    <property type="match status" value="1"/>
</dbReference>
<dbReference type="Pfam" id="PF02229">
    <property type="entry name" value="PC4"/>
    <property type="match status" value="1"/>
</dbReference>
<name>A0ABR0JBQ7_9EURO</name>
<protein>
    <recommendedName>
        <fullName evidence="8">Transcriptional coactivator p15 (PC4) C-terminal domain-containing protein</fullName>
    </recommendedName>
</protein>
<comment type="subcellular location">
    <subcellularLocation>
        <location evidence="1">Nucleus</location>
    </subcellularLocation>
</comment>
<feature type="compositionally biased region" description="Polar residues" evidence="7">
    <location>
        <begin position="32"/>
        <end position="43"/>
    </location>
</feature>
<dbReference type="InterPro" id="IPR003173">
    <property type="entry name" value="PC4_C"/>
</dbReference>
<feature type="domain" description="Transcriptional coactivator p15 (PC4) C-terminal" evidence="8">
    <location>
        <begin position="52"/>
        <end position="101"/>
    </location>
</feature>
<evidence type="ECO:0000256" key="4">
    <source>
        <dbReference type="ARBA" id="ARBA00023125"/>
    </source>
</evidence>
<comment type="similarity">
    <text evidence="2">Belongs to the transcriptional coactivator PC4 family.</text>
</comment>
<evidence type="ECO:0000256" key="2">
    <source>
        <dbReference type="ARBA" id="ARBA00009001"/>
    </source>
</evidence>
<evidence type="ECO:0000256" key="5">
    <source>
        <dbReference type="ARBA" id="ARBA00023163"/>
    </source>
</evidence>
<evidence type="ECO:0000313" key="9">
    <source>
        <dbReference type="EMBL" id="KAK5060740.1"/>
    </source>
</evidence>
<evidence type="ECO:0000256" key="6">
    <source>
        <dbReference type="ARBA" id="ARBA00023242"/>
    </source>
</evidence>
<evidence type="ECO:0000259" key="8">
    <source>
        <dbReference type="Pfam" id="PF02229"/>
    </source>
</evidence>
<evidence type="ECO:0000256" key="3">
    <source>
        <dbReference type="ARBA" id="ARBA00023015"/>
    </source>
</evidence>
<keyword evidence="5" id="KW-0804">Transcription</keyword>
<feature type="compositionally biased region" description="Basic residues" evidence="7">
    <location>
        <begin position="1"/>
        <end position="10"/>
    </location>
</feature>
<keyword evidence="10" id="KW-1185">Reference proteome</keyword>
<gene>
    <name evidence="9" type="ORF">LTR69_005339</name>
</gene>
<dbReference type="InterPro" id="IPR045125">
    <property type="entry name" value="Sub1/Tcp4-like"/>
</dbReference>
<evidence type="ECO:0000256" key="1">
    <source>
        <dbReference type="ARBA" id="ARBA00004123"/>
    </source>
</evidence>
<keyword evidence="3" id="KW-0805">Transcription regulation</keyword>
<evidence type="ECO:0000256" key="7">
    <source>
        <dbReference type="SAM" id="MobiDB-lite"/>
    </source>
</evidence>
<dbReference type="Gene3D" id="2.30.31.10">
    <property type="entry name" value="Transcriptional Coactivator Pc4, Chain A"/>
    <property type="match status" value="1"/>
</dbReference>
<proteinExistence type="inferred from homology"/>
<feature type="region of interest" description="Disordered" evidence="7">
    <location>
        <begin position="114"/>
        <end position="156"/>
    </location>
</feature>
<reference evidence="9 10" key="1">
    <citation type="submission" date="2023-08" db="EMBL/GenBank/DDBJ databases">
        <title>Black Yeasts Isolated from many extreme environments.</title>
        <authorList>
            <person name="Coleine C."/>
            <person name="Stajich J.E."/>
            <person name="Selbmann L."/>
        </authorList>
    </citation>
    <scope>NUCLEOTIDE SEQUENCE [LARGE SCALE GENOMIC DNA]</scope>
    <source>
        <strain evidence="9 10">CCFEE 6328</strain>
    </source>
</reference>
<organism evidence="9 10">
    <name type="scientific">Exophiala sideris</name>
    <dbReference type="NCBI Taxonomy" id="1016849"/>
    <lineage>
        <taxon>Eukaryota</taxon>
        <taxon>Fungi</taxon>
        <taxon>Dikarya</taxon>
        <taxon>Ascomycota</taxon>
        <taxon>Pezizomycotina</taxon>
        <taxon>Eurotiomycetes</taxon>
        <taxon>Chaetothyriomycetidae</taxon>
        <taxon>Chaetothyriales</taxon>
        <taxon>Herpotrichiellaceae</taxon>
        <taxon>Exophiala</taxon>
    </lineage>
</organism>
<dbReference type="Proteomes" id="UP001345691">
    <property type="component" value="Unassembled WGS sequence"/>
</dbReference>
<sequence length="156" mass="17241">MPLTSKKRKSAAVIDDSDVDADVSTKRGKGASGTTFQPSTQAKTDSDGNRYWELSKSRRVTISDFKGKAMVNIREYYQKDDEWLPGKKGISLTTEQYSALIGVMPQLEHLLKLQGEKVPRPDYSGDGPAGHGENGKEEDEEDTKKANIEATSDEEE</sequence>
<keyword evidence="4" id="KW-0238">DNA-binding</keyword>
<comment type="caution">
    <text evidence="9">The sequence shown here is derived from an EMBL/GenBank/DDBJ whole genome shotgun (WGS) entry which is preliminary data.</text>
</comment>
<evidence type="ECO:0000313" key="10">
    <source>
        <dbReference type="Proteomes" id="UP001345691"/>
    </source>
</evidence>